<dbReference type="GO" id="GO:0016740">
    <property type="term" value="F:transferase activity"/>
    <property type="evidence" value="ECO:0007669"/>
    <property type="project" value="UniProtKB-KW"/>
</dbReference>
<sequence>MRKSSQIMLVRKRSLEPKNSPPPVNFTEWDGLTRVVFRRKDKTLAATYRKGISPLKEILTCRQKQ</sequence>
<evidence type="ECO:0000313" key="1">
    <source>
        <dbReference type="Proteomes" id="UP000092443"/>
    </source>
</evidence>
<evidence type="ECO:0000313" key="2">
    <source>
        <dbReference type="RefSeq" id="XP_037892705.1"/>
    </source>
</evidence>
<keyword evidence="1" id="KW-1185">Reference proteome</keyword>
<gene>
    <name evidence="2" type="primary">LOC119639417</name>
</gene>
<organism evidence="1 2">
    <name type="scientific">Glossina fuscipes</name>
    <dbReference type="NCBI Taxonomy" id="7396"/>
    <lineage>
        <taxon>Eukaryota</taxon>
        <taxon>Metazoa</taxon>
        <taxon>Ecdysozoa</taxon>
        <taxon>Arthropoda</taxon>
        <taxon>Hexapoda</taxon>
        <taxon>Insecta</taxon>
        <taxon>Pterygota</taxon>
        <taxon>Neoptera</taxon>
        <taxon>Endopterygota</taxon>
        <taxon>Diptera</taxon>
        <taxon>Brachycera</taxon>
        <taxon>Muscomorpha</taxon>
        <taxon>Hippoboscoidea</taxon>
        <taxon>Glossinidae</taxon>
        <taxon>Glossina</taxon>
    </lineage>
</organism>
<reference evidence="2" key="1">
    <citation type="submission" date="2025-08" db="UniProtKB">
        <authorList>
            <consortium name="RefSeq"/>
        </authorList>
    </citation>
    <scope>IDENTIFICATION</scope>
    <source>
        <tissue evidence="2">Whole body pupa</tissue>
    </source>
</reference>
<dbReference type="RefSeq" id="XP_037892705.1">
    <property type="nucleotide sequence ID" value="XM_038036777.1"/>
</dbReference>
<dbReference type="Proteomes" id="UP000092443">
    <property type="component" value="Unplaced"/>
</dbReference>
<keyword evidence="2" id="KW-0808">Transferase</keyword>
<dbReference type="KEGG" id="gfs:119639417"/>
<dbReference type="AlphaFoldDB" id="A0A9C5ZAY4"/>
<dbReference type="GeneID" id="119639417"/>
<protein>
    <submittedName>
        <fullName evidence="2">Probable dimethyladenosine transferase</fullName>
    </submittedName>
</protein>
<name>A0A9C5ZAY4_9MUSC</name>
<accession>A0A9C5ZAY4</accession>
<proteinExistence type="predicted"/>
<dbReference type="Gene3D" id="1.10.8.480">
    <property type="match status" value="1"/>
</dbReference>